<dbReference type="FunCoup" id="A0A068VBK9">
    <property type="interactions" value="56"/>
</dbReference>
<comment type="cofactor">
    <cofactor evidence="1">
        <name>Zn(2+)</name>
        <dbReference type="ChEBI" id="CHEBI:29105"/>
    </cofactor>
</comment>
<gene>
    <name evidence="7" type="ORF">GSCOC_T00007214001</name>
</gene>
<dbReference type="InterPro" id="IPR004183">
    <property type="entry name" value="Xdiol_dOase_suB"/>
</dbReference>
<evidence type="ECO:0000256" key="4">
    <source>
        <dbReference type="ARBA" id="ARBA00022833"/>
    </source>
</evidence>
<dbReference type="Proteomes" id="UP000295252">
    <property type="component" value="Chromosome IX"/>
</dbReference>
<keyword evidence="3" id="KW-0479">Metal-binding</keyword>
<keyword evidence="5" id="KW-0560">Oxidoreductase</keyword>
<dbReference type="GO" id="GO:0008270">
    <property type="term" value="F:zinc ion binding"/>
    <property type="evidence" value="ECO:0007669"/>
    <property type="project" value="InterPro"/>
</dbReference>
<dbReference type="SUPFAM" id="SSF53213">
    <property type="entry name" value="LigB-like"/>
    <property type="match status" value="1"/>
</dbReference>
<evidence type="ECO:0000256" key="3">
    <source>
        <dbReference type="ARBA" id="ARBA00022723"/>
    </source>
</evidence>
<comment type="similarity">
    <text evidence="2">Belongs to the DODA-type extradiol aromatic ring-opening dioxygenase family.</text>
</comment>
<dbReference type="PIRSF" id="PIRSF006157">
    <property type="entry name" value="Doxgns_DODA"/>
    <property type="match status" value="1"/>
</dbReference>
<keyword evidence="4" id="KW-0862">Zinc</keyword>
<dbReference type="OMA" id="RTWISHT"/>
<sequence>MEQYNIQSVGPKFQEKQTKVVMALNETFFISHGTPAIAVDDSLLPRHFLKSFAKKVLNQRPKAILIISSHWETLEPTVNVIHGNNDTIYDFHNFPKPLYQLKYPAPGAPELAKRVKELLEGSGFKQVNEDKERGLDHGAWVPLMVMYPEADIPVCQLSIQPSQDATHHYNVGKALAPLKDEGVLIIGSGSATHNLKSARPDNKDDSVASWALEFDNWLKEALISGRFEDVNHYLEKAPYGKLAHPEPDHFYPLHIAMGAAGQNAKAELIHSSWFAHTLSFSSFKFTSTI</sequence>
<dbReference type="STRING" id="49390.A0A068VBK9"/>
<dbReference type="PANTHER" id="PTHR30096">
    <property type="entry name" value="4,5-DOPA DIOXYGENASE EXTRADIOL-LIKE PROTEIN"/>
    <property type="match status" value="1"/>
</dbReference>
<evidence type="ECO:0000259" key="6">
    <source>
        <dbReference type="Pfam" id="PF02900"/>
    </source>
</evidence>
<evidence type="ECO:0000313" key="7">
    <source>
        <dbReference type="EMBL" id="CDP17959.1"/>
    </source>
</evidence>
<dbReference type="AlphaFoldDB" id="A0A068VBK9"/>
<accession>A0A068VBK9</accession>
<name>A0A068VBK9_COFCA</name>
<dbReference type="CDD" id="cd07363">
    <property type="entry name" value="45_DOPA_Dioxygenase"/>
    <property type="match status" value="1"/>
</dbReference>
<dbReference type="OrthoDB" id="7396853at2759"/>
<evidence type="ECO:0000313" key="8">
    <source>
        <dbReference type="Proteomes" id="UP000295252"/>
    </source>
</evidence>
<dbReference type="Gene3D" id="3.40.830.10">
    <property type="entry name" value="LigB-like"/>
    <property type="match status" value="1"/>
</dbReference>
<dbReference type="EMBL" id="HG739277">
    <property type="protein sequence ID" value="CDP17959.1"/>
    <property type="molecule type" value="Genomic_DNA"/>
</dbReference>
<dbReference type="Gramene" id="CDP17959">
    <property type="protein sequence ID" value="CDP17959"/>
    <property type="gene ID" value="GSCOC_T00007214001"/>
</dbReference>
<dbReference type="InParanoid" id="A0A068VBK9"/>
<feature type="domain" description="Extradiol ring-cleavage dioxygenase class III enzyme subunit B" evidence="6">
    <location>
        <begin position="27"/>
        <end position="281"/>
    </location>
</feature>
<keyword evidence="8" id="KW-1185">Reference proteome</keyword>
<dbReference type="InterPro" id="IPR014436">
    <property type="entry name" value="Extradiol_dOase_DODA"/>
</dbReference>
<dbReference type="Pfam" id="PF02900">
    <property type="entry name" value="LigB"/>
    <property type="match status" value="1"/>
</dbReference>
<dbReference type="GO" id="GO:0008198">
    <property type="term" value="F:ferrous iron binding"/>
    <property type="evidence" value="ECO:0007669"/>
    <property type="project" value="InterPro"/>
</dbReference>
<reference evidence="8" key="1">
    <citation type="journal article" date="2014" name="Science">
        <title>The coffee genome provides insight into the convergent evolution of caffeine biosynthesis.</title>
        <authorList>
            <person name="Denoeud F."/>
            <person name="Carretero-Paulet L."/>
            <person name="Dereeper A."/>
            <person name="Droc G."/>
            <person name="Guyot R."/>
            <person name="Pietrella M."/>
            <person name="Zheng C."/>
            <person name="Alberti A."/>
            <person name="Anthony F."/>
            <person name="Aprea G."/>
            <person name="Aury J.M."/>
            <person name="Bento P."/>
            <person name="Bernard M."/>
            <person name="Bocs S."/>
            <person name="Campa C."/>
            <person name="Cenci A."/>
            <person name="Combes M.C."/>
            <person name="Crouzillat D."/>
            <person name="Da Silva C."/>
            <person name="Daddiego L."/>
            <person name="De Bellis F."/>
            <person name="Dussert S."/>
            <person name="Garsmeur O."/>
            <person name="Gayraud T."/>
            <person name="Guignon V."/>
            <person name="Jahn K."/>
            <person name="Jamilloux V."/>
            <person name="Joet T."/>
            <person name="Labadie K."/>
            <person name="Lan T."/>
            <person name="Leclercq J."/>
            <person name="Lepelley M."/>
            <person name="Leroy T."/>
            <person name="Li L.T."/>
            <person name="Librado P."/>
            <person name="Lopez L."/>
            <person name="Munoz A."/>
            <person name="Noel B."/>
            <person name="Pallavicini A."/>
            <person name="Perrotta G."/>
            <person name="Poncet V."/>
            <person name="Pot D."/>
            <person name="Priyono X."/>
            <person name="Rigoreau M."/>
            <person name="Rouard M."/>
            <person name="Rozas J."/>
            <person name="Tranchant-Dubreuil C."/>
            <person name="VanBuren R."/>
            <person name="Zhang Q."/>
            <person name="Andrade A.C."/>
            <person name="Argout X."/>
            <person name="Bertrand B."/>
            <person name="de Kochko A."/>
            <person name="Graziosi G."/>
            <person name="Henry R.J."/>
            <person name="Jayarama X."/>
            <person name="Ming R."/>
            <person name="Nagai C."/>
            <person name="Rounsley S."/>
            <person name="Sankoff D."/>
            <person name="Giuliano G."/>
            <person name="Albert V.A."/>
            <person name="Wincker P."/>
            <person name="Lashermes P."/>
        </authorList>
    </citation>
    <scope>NUCLEOTIDE SEQUENCE [LARGE SCALE GENOMIC DNA]</scope>
    <source>
        <strain evidence="8">cv. DH200-94</strain>
    </source>
</reference>
<dbReference type="GO" id="GO:0016702">
    <property type="term" value="F:oxidoreductase activity, acting on single donors with incorporation of molecular oxygen, incorporation of two atoms of oxygen"/>
    <property type="evidence" value="ECO:0007669"/>
    <property type="project" value="UniProtKB-ARBA"/>
</dbReference>
<protein>
    <recommendedName>
        <fullName evidence="6">Extradiol ring-cleavage dioxygenase class III enzyme subunit B domain-containing protein</fullName>
    </recommendedName>
</protein>
<evidence type="ECO:0000256" key="2">
    <source>
        <dbReference type="ARBA" id="ARBA00007581"/>
    </source>
</evidence>
<proteinExistence type="inferred from homology"/>
<evidence type="ECO:0000256" key="1">
    <source>
        <dbReference type="ARBA" id="ARBA00001947"/>
    </source>
</evidence>
<dbReference type="PANTHER" id="PTHR30096:SF21">
    <property type="entry name" value="EXTRADIOL RING-CLEAVAGE DIOXYGENASE CLASS III ENZYME SUBUNIT B DOMAIN-CONTAINING PROTEIN"/>
    <property type="match status" value="1"/>
</dbReference>
<evidence type="ECO:0000256" key="5">
    <source>
        <dbReference type="ARBA" id="ARBA00023002"/>
    </source>
</evidence>
<organism evidence="7 8">
    <name type="scientific">Coffea canephora</name>
    <name type="common">Robusta coffee</name>
    <dbReference type="NCBI Taxonomy" id="49390"/>
    <lineage>
        <taxon>Eukaryota</taxon>
        <taxon>Viridiplantae</taxon>
        <taxon>Streptophyta</taxon>
        <taxon>Embryophyta</taxon>
        <taxon>Tracheophyta</taxon>
        <taxon>Spermatophyta</taxon>
        <taxon>Magnoliopsida</taxon>
        <taxon>eudicotyledons</taxon>
        <taxon>Gunneridae</taxon>
        <taxon>Pentapetalae</taxon>
        <taxon>asterids</taxon>
        <taxon>lamiids</taxon>
        <taxon>Gentianales</taxon>
        <taxon>Rubiaceae</taxon>
        <taxon>Ixoroideae</taxon>
        <taxon>Gardenieae complex</taxon>
        <taxon>Bertiereae - Coffeeae clade</taxon>
        <taxon>Coffeeae</taxon>
        <taxon>Coffea</taxon>
    </lineage>
</organism>
<dbReference type="PhylomeDB" id="A0A068VBK9"/>